<gene>
    <name evidence="2" type="ORF">PanWU01x14_150870</name>
</gene>
<dbReference type="EMBL" id="JXTB01000128">
    <property type="protein sequence ID" value="PON60669.1"/>
    <property type="molecule type" value="Genomic_DNA"/>
</dbReference>
<organism evidence="2 3">
    <name type="scientific">Parasponia andersonii</name>
    <name type="common">Sponia andersonii</name>
    <dbReference type="NCBI Taxonomy" id="3476"/>
    <lineage>
        <taxon>Eukaryota</taxon>
        <taxon>Viridiplantae</taxon>
        <taxon>Streptophyta</taxon>
        <taxon>Embryophyta</taxon>
        <taxon>Tracheophyta</taxon>
        <taxon>Spermatophyta</taxon>
        <taxon>Magnoliopsida</taxon>
        <taxon>eudicotyledons</taxon>
        <taxon>Gunneridae</taxon>
        <taxon>Pentapetalae</taxon>
        <taxon>rosids</taxon>
        <taxon>fabids</taxon>
        <taxon>Rosales</taxon>
        <taxon>Cannabaceae</taxon>
        <taxon>Parasponia</taxon>
    </lineage>
</organism>
<protein>
    <submittedName>
        <fullName evidence="2">Uncharacterized protein</fullName>
    </submittedName>
</protein>
<keyword evidence="1" id="KW-0732">Signal</keyword>
<sequence>MHRLSTQLLEKISILTSLAISPTLAVEIIEAITLNVTLVEVPMVVVKAITQNTNQFAQFVAMLAILQSSAKIIVI</sequence>
<evidence type="ECO:0000313" key="2">
    <source>
        <dbReference type="EMBL" id="PON60669.1"/>
    </source>
</evidence>
<comment type="caution">
    <text evidence="2">The sequence shown here is derived from an EMBL/GenBank/DDBJ whole genome shotgun (WGS) entry which is preliminary data.</text>
</comment>
<dbReference type="OrthoDB" id="10502143at2759"/>
<evidence type="ECO:0000313" key="3">
    <source>
        <dbReference type="Proteomes" id="UP000237105"/>
    </source>
</evidence>
<feature type="signal peptide" evidence="1">
    <location>
        <begin position="1"/>
        <end position="25"/>
    </location>
</feature>
<proteinExistence type="predicted"/>
<keyword evidence="3" id="KW-1185">Reference proteome</keyword>
<reference evidence="3" key="1">
    <citation type="submission" date="2016-06" db="EMBL/GenBank/DDBJ databases">
        <title>Parallel loss of symbiosis genes in relatives of nitrogen-fixing non-legume Parasponia.</title>
        <authorList>
            <person name="Van Velzen R."/>
            <person name="Holmer R."/>
            <person name="Bu F."/>
            <person name="Rutten L."/>
            <person name="Van Zeijl A."/>
            <person name="Liu W."/>
            <person name="Santuari L."/>
            <person name="Cao Q."/>
            <person name="Sharma T."/>
            <person name="Shen D."/>
            <person name="Roswanjaya Y."/>
            <person name="Wardhani T."/>
            <person name="Kalhor M.S."/>
            <person name="Jansen J."/>
            <person name="Van den Hoogen J."/>
            <person name="Gungor B."/>
            <person name="Hartog M."/>
            <person name="Hontelez J."/>
            <person name="Verver J."/>
            <person name="Yang W.-C."/>
            <person name="Schijlen E."/>
            <person name="Repin R."/>
            <person name="Schilthuizen M."/>
            <person name="Schranz E."/>
            <person name="Heidstra R."/>
            <person name="Miyata K."/>
            <person name="Fedorova E."/>
            <person name="Kohlen W."/>
            <person name="Bisseling T."/>
            <person name="Smit S."/>
            <person name="Geurts R."/>
        </authorList>
    </citation>
    <scope>NUCLEOTIDE SEQUENCE [LARGE SCALE GENOMIC DNA]</scope>
    <source>
        <strain evidence="3">cv. WU1-14</strain>
    </source>
</reference>
<accession>A0A2P5CI02</accession>
<name>A0A2P5CI02_PARAD</name>
<dbReference type="Proteomes" id="UP000237105">
    <property type="component" value="Unassembled WGS sequence"/>
</dbReference>
<feature type="chain" id="PRO_5015114608" evidence="1">
    <location>
        <begin position="26"/>
        <end position="75"/>
    </location>
</feature>
<dbReference type="AlphaFoldDB" id="A0A2P5CI02"/>
<evidence type="ECO:0000256" key="1">
    <source>
        <dbReference type="SAM" id="SignalP"/>
    </source>
</evidence>